<evidence type="ECO:0000313" key="2">
    <source>
        <dbReference type="Proteomes" id="UP001062846"/>
    </source>
</evidence>
<dbReference type="EMBL" id="CM046389">
    <property type="protein sequence ID" value="KAI8567306.1"/>
    <property type="molecule type" value="Genomic_DNA"/>
</dbReference>
<proteinExistence type="predicted"/>
<organism evidence="1 2">
    <name type="scientific">Rhododendron molle</name>
    <name type="common">Chinese azalea</name>
    <name type="synonym">Azalea mollis</name>
    <dbReference type="NCBI Taxonomy" id="49168"/>
    <lineage>
        <taxon>Eukaryota</taxon>
        <taxon>Viridiplantae</taxon>
        <taxon>Streptophyta</taxon>
        <taxon>Embryophyta</taxon>
        <taxon>Tracheophyta</taxon>
        <taxon>Spermatophyta</taxon>
        <taxon>Magnoliopsida</taxon>
        <taxon>eudicotyledons</taxon>
        <taxon>Gunneridae</taxon>
        <taxon>Pentapetalae</taxon>
        <taxon>asterids</taxon>
        <taxon>Ericales</taxon>
        <taxon>Ericaceae</taxon>
        <taxon>Ericoideae</taxon>
        <taxon>Rhodoreae</taxon>
        <taxon>Rhododendron</taxon>
    </lineage>
</organism>
<reference evidence="1" key="1">
    <citation type="submission" date="2022-02" db="EMBL/GenBank/DDBJ databases">
        <title>Plant Genome Project.</title>
        <authorList>
            <person name="Zhang R.-G."/>
        </authorList>
    </citation>
    <scope>NUCLEOTIDE SEQUENCE</scope>
    <source>
        <strain evidence="1">AT1</strain>
    </source>
</reference>
<protein>
    <submittedName>
        <fullName evidence="1">Uncharacterized protein</fullName>
    </submittedName>
</protein>
<comment type="caution">
    <text evidence="1">The sequence shown here is derived from an EMBL/GenBank/DDBJ whole genome shotgun (WGS) entry which is preliminary data.</text>
</comment>
<keyword evidence="2" id="KW-1185">Reference proteome</keyword>
<gene>
    <name evidence="1" type="ORF">RHMOL_Rhmol02G0111000</name>
</gene>
<dbReference type="Proteomes" id="UP001062846">
    <property type="component" value="Chromosome 2"/>
</dbReference>
<accession>A0ACC0PQ83</accession>
<sequence length="95" mass="10597">MLSLMNSKVGGLRGCLWMAFFLFPTPSFGGLRGFRALVQGVLPASVADDIWCYWYADDWSLILLAVSVADSDAEFNKEEFFAGCFIPDAMLKIKF</sequence>
<evidence type="ECO:0000313" key="1">
    <source>
        <dbReference type="EMBL" id="KAI8567306.1"/>
    </source>
</evidence>
<name>A0ACC0PQ83_RHOML</name>